<evidence type="ECO:0000313" key="2">
    <source>
        <dbReference type="Proteomes" id="UP001190091"/>
    </source>
</evidence>
<gene>
    <name evidence="1" type="ORF">FGAF848_45150</name>
</gene>
<dbReference type="AlphaFoldDB" id="A0AAD2GP45"/>
<reference evidence="1" key="1">
    <citation type="submission" date="2023-10" db="EMBL/GenBank/DDBJ databases">
        <authorList>
            <person name="Leclercq S."/>
        </authorList>
    </citation>
    <scope>NUCLEOTIDE SEQUENCE</scope>
    <source>
        <strain evidence="1">F848</strain>
    </source>
</reference>
<organism evidence="1 2">
    <name type="scientific">Escherichia coli</name>
    <dbReference type="NCBI Taxonomy" id="562"/>
    <lineage>
        <taxon>Bacteria</taxon>
        <taxon>Pseudomonadati</taxon>
        <taxon>Pseudomonadota</taxon>
        <taxon>Gammaproteobacteria</taxon>
        <taxon>Enterobacterales</taxon>
        <taxon>Enterobacteriaceae</taxon>
        <taxon>Escherichia</taxon>
    </lineage>
</organism>
<dbReference type="EMBL" id="CAUZHL010000007">
    <property type="protein sequence ID" value="CAK1215800.1"/>
    <property type="molecule type" value="Genomic_DNA"/>
</dbReference>
<protein>
    <submittedName>
        <fullName evidence="1">Uncharacterized protein</fullName>
    </submittedName>
</protein>
<sequence>MVRSVAQGKGGIIDVCGGAPARFQSLRDAGCGVNALSRLHKMALARRPDKTRNELNPKTWTVSVNRLFDTQSGILPG</sequence>
<comment type="caution">
    <text evidence="1">The sequence shown here is derived from an EMBL/GenBank/DDBJ whole genome shotgun (WGS) entry which is preliminary data.</text>
</comment>
<proteinExistence type="predicted"/>
<evidence type="ECO:0000313" key="1">
    <source>
        <dbReference type="EMBL" id="CAK1215800.1"/>
    </source>
</evidence>
<dbReference type="Proteomes" id="UP001190091">
    <property type="component" value="Unassembled WGS sequence"/>
</dbReference>
<accession>A0AAD2GP45</accession>
<name>A0AAD2GP45_ECOLX</name>